<feature type="transmembrane region" description="Helical" evidence="6">
    <location>
        <begin position="127"/>
        <end position="143"/>
    </location>
</feature>
<comment type="catalytic activity">
    <reaction evidence="6">
        <text>[GlcNAc-(1-&gt;4)-Mur2Ac(oyl-L-Ala-gamma-D-Glu-L-Lys-D-Ala-D-Ala)](n)-di-trans,octa-cis-undecaprenyl diphosphate + beta-D-GlcNAc-(1-&gt;4)-Mur2Ac(oyl-L-Ala-gamma-D-Glu-L-Lys-D-Ala-D-Ala)-di-trans,octa-cis-undecaprenyl diphosphate = [GlcNAc-(1-&gt;4)-Mur2Ac(oyl-L-Ala-gamma-D-Glu-L-Lys-D-Ala-D-Ala)](n+1)-di-trans,octa-cis-undecaprenyl diphosphate + di-trans,octa-cis-undecaprenyl diphosphate + H(+)</text>
        <dbReference type="Rhea" id="RHEA:23708"/>
        <dbReference type="Rhea" id="RHEA-COMP:9602"/>
        <dbReference type="Rhea" id="RHEA-COMP:9603"/>
        <dbReference type="ChEBI" id="CHEBI:15378"/>
        <dbReference type="ChEBI" id="CHEBI:58405"/>
        <dbReference type="ChEBI" id="CHEBI:60033"/>
        <dbReference type="ChEBI" id="CHEBI:78435"/>
        <dbReference type="EC" id="2.4.99.28"/>
    </reaction>
</comment>
<keyword evidence="7" id="KW-0131">Cell cycle</keyword>
<dbReference type="GO" id="GO:0008955">
    <property type="term" value="F:peptidoglycan glycosyltransferase activity"/>
    <property type="evidence" value="ECO:0007669"/>
    <property type="project" value="UniProtKB-UniRule"/>
</dbReference>
<dbReference type="InterPro" id="IPR001182">
    <property type="entry name" value="FtsW/RodA"/>
</dbReference>
<dbReference type="UniPathway" id="UPA00219"/>
<dbReference type="PANTHER" id="PTHR30474">
    <property type="entry name" value="CELL CYCLE PROTEIN"/>
    <property type="match status" value="1"/>
</dbReference>
<sequence>MLASFSVMRSKKLYRRFIPFSGKFKEFEFIIWLIPSTLVFISGLLIASTQRQVDYASWYQHWITAGFGLVLTLLLAQVPLERLRSLLLPLYIITISSLLAVRFIGTSALGAQRWLSIGGINLQPSEIAKITLILILAALLERQKFNNPIQLWRPLLVILIPWLLVFIQPDLGTSLVFGAVLLIMLYWSGMPFEWGLIVLSGLVTSIFSGVLPWFLFVWIPFVGFMAYRSLPNKKLVAILTMGMQSLIAAVTPWLWMNGLKDYQRDRLILFLDPGKDPLGGGYHLIQSNIGIGSGGFFGTGLFQGQLTKLRFIPEQHTDFIFSALGEETGFLGTILVVIAFLTLILRILNIARDAHTDFESLVVIGIGSMFMFQVIVNIFMTIGLGPITGIPLPFMSYGRTALLVNFTSLGFCLSVARRGRSFNKNW</sequence>
<evidence type="ECO:0000256" key="4">
    <source>
        <dbReference type="ARBA" id="ARBA00022989"/>
    </source>
</evidence>
<dbReference type="GO" id="GO:0015648">
    <property type="term" value="F:lipid-linked peptidoglycan transporter activity"/>
    <property type="evidence" value="ECO:0007669"/>
    <property type="project" value="TreeGrafter"/>
</dbReference>
<gene>
    <name evidence="6" type="primary">rodA</name>
    <name evidence="7" type="ordered locus">P9211_17001</name>
</gene>
<keyword evidence="3 6" id="KW-0133">Cell shape</keyword>
<accession>A9BCR9</accession>
<comment type="subcellular location">
    <subcellularLocation>
        <location evidence="6">Cell inner membrane</location>
        <topology evidence="6">Multi-pass membrane protein</topology>
    </subcellularLocation>
    <subcellularLocation>
        <location evidence="1">Membrane</location>
        <topology evidence="1">Multi-pass membrane protein</topology>
    </subcellularLocation>
</comment>
<evidence type="ECO:0000256" key="1">
    <source>
        <dbReference type="ARBA" id="ARBA00004141"/>
    </source>
</evidence>
<dbReference type="HAMAP" id="MF_02079">
    <property type="entry name" value="PGT_RodA"/>
    <property type="match status" value="1"/>
</dbReference>
<dbReference type="InterPro" id="IPR011923">
    <property type="entry name" value="RodA/MrdB"/>
</dbReference>
<evidence type="ECO:0000256" key="2">
    <source>
        <dbReference type="ARBA" id="ARBA00022692"/>
    </source>
</evidence>
<feature type="transmembrane region" description="Helical" evidence="6">
    <location>
        <begin position="90"/>
        <end position="115"/>
    </location>
</feature>
<feature type="transmembrane region" description="Helical" evidence="6">
    <location>
        <begin position="329"/>
        <end position="348"/>
    </location>
</feature>
<dbReference type="STRING" id="93059.P9211_17001"/>
<keyword evidence="2 6" id="KW-0812">Transmembrane</keyword>
<dbReference type="NCBIfam" id="NF037961">
    <property type="entry name" value="RodA_shape"/>
    <property type="match status" value="1"/>
</dbReference>
<keyword evidence="6" id="KW-0997">Cell inner membrane</keyword>
<keyword evidence="6" id="KW-0961">Cell wall biogenesis/degradation</keyword>
<dbReference type="RefSeq" id="WP_012196251.1">
    <property type="nucleotide sequence ID" value="NC_009976.1"/>
</dbReference>
<keyword evidence="7" id="KW-0132">Cell division</keyword>
<dbReference type="OrthoDB" id="9768187at2"/>
<keyword evidence="6" id="KW-0808">Transferase</keyword>
<keyword evidence="5 6" id="KW-0472">Membrane</keyword>
<comment type="similarity">
    <text evidence="6">Belongs to the SEDS family. MrdB/RodA subfamily.</text>
</comment>
<dbReference type="GO" id="GO:0005886">
    <property type="term" value="C:plasma membrane"/>
    <property type="evidence" value="ECO:0007669"/>
    <property type="project" value="UniProtKB-SubCell"/>
</dbReference>
<feature type="transmembrane region" description="Helical" evidence="6">
    <location>
        <begin position="235"/>
        <end position="255"/>
    </location>
</feature>
<dbReference type="Pfam" id="PF01098">
    <property type="entry name" value="FTSW_RODA_SPOVE"/>
    <property type="match status" value="2"/>
</dbReference>
<dbReference type="PANTHER" id="PTHR30474:SF1">
    <property type="entry name" value="PEPTIDOGLYCAN GLYCOSYLTRANSFERASE MRDB"/>
    <property type="match status" value="1"/>
</dbReference>
<evidence type="ECO:0000256" key="5">
    <source>
        <dbReference type="ARBA" id="ARBA00023136"/>
    </source>
</evidence>
<dbReference type="EC" id="2.4.99.28" evidence="6"/>
<feature type="transmembrane region" description="Helical" evidence="6">
    <location>
        <begin position="360"/>
        <end position="384"/>
    </location>
</feature>
<reference evidence="7 8" key="1">
    <citation type="journal article" date="2007" name="PLoS Genet.">
        <title>Patterns and implications of gene gain and loss in the evolution of Prochlorococcus.</title>
        <authorList>
            <person name="Kettler G.C."/>
            <person name="Martiny A.C."/>
            <person name="Huang K."/>
            <person name="Zucker J."/>
            <person name="Coleman M.L."/>
            <person name="Rodrigue S."/>
            <person name="Chen F."/>
            <person name="Lapidus A."/>
            <person name="Ferriera S."/>
            <person name="Johnson J."/>
            <person name="Steglich C."/>
            <person name="Church G.M."/>
            <person name="Richardson P."/>
            <person name="Chisholm S.W."/>
        </authorList>
    </citation>
    <scope>NUCLEOTIDE SEQUENCE [LARGE SCALE GENOMIC DNA]</scope>
    <source>
        <strain evidence="8">MIT 9211</strain>
    </source>
</reference>
<keyword evidence="4 6" id="KW-1133">Transmembrane helix</keyword>
<evidence type="ECO:0000256" key="3">
    <source>
        <dbReference type="ARBA" id="ARBA00022960"/>
    </source>
</evidence>
<dbReference type="AlphaFoldDB" id="A9BCR9"/>
<dbReference type="EMBL" id="CP000878">
    <property type="protein sequence ID" value="ABX09631.1"/>
    <property type="molecule type" value="Genomic_DNA"/>
</dbReference>
<dbReference type="GO" id="GO:0051301">
    <property type="term" value="P:cell division"/>
    <property type="evidence" value="ECO:0007669"/>
    <property type="project" value="UniProtKB-KW"/>
</dbReference>
<organism evidence="7 8">
    <name type="scientific">Prochlorococcus marinus (strain MIT 9211)</name>
    <dbReference type="NCBI Taxonomy" id="93059"/>
    <lineage>
        <taxon>Bacteria</taxon>
        <taxon>Bacillati</taxon>
        <taxon>Cyanobacteriota</taxon>
        <taxon>Cyanophyceae</taxon>
        <taxon>Synechococcales</taxon>
        <taxon>Prochlorococcaceae</taxon>
        <taxon>Prochlorococcus</taxon>
    </lineage>
</organism>
<keyword evidence="6" id="KW-0328">Glycosyltransferase</keyword>
<evidence type="ECO:0000313" key="7">
    <source>
        <dbReference type="EMBL" id="ABX09631.1"/>
    </source>
</evidence>
<keyword evidence="6" id="KW-0573">Peptidoglycan synthesis</keyword>
<feature type="transmembrane region" description="Helical" evidence="6">
    <location>
        <begin position="396"/>
        <end position="416"/>
    </location>
</feature>
<dbReference type="Proteomes" id="UP000000788">
    <property type="component" value="Chromosome"/>
</dbReference>
<comment type="function">
    <text evidence="6">Peptidoglycan polymerase that is essential for cell wall elongation.</text>
</comment>
<dbReference type="GO" id="GO:0008360">
    <property type="term" value="P:regulation of cell shape"/>
    <property type="evidence" value="ECO:0007669"/>
    <property type="project" value="UniProtKB-KW"/>
</dbReference>
<proteinExistence type="inferred from homology"/>
<dbReference type="eggNOG" id="COG0772">
    <property type="taxonomic scope" value="Bacteria"/>
</dbReference>
<feature type="transmembrane region" description="Helical" evidence="6">
    <location>
        <begin position="29"/>
        <end position="47"/>
    </location>
</feature>
<feature type="transmembrane region" description="Helical" evidence="6">
    <location>
        <begin position="155"/>
        <end position="188"/>
    </location>
</feature>
<keyword evidence="6" id="KW-1003">Cell membrane</keyword>
<comment type="pathway">
    <text evidence="6">Cell wall biogenesis; peptidoglycan biosynthesis.</text>
</comment>
<feature type="transmembrane region" description="Helical" evidence="6">
    <location>
        <begin position="194"/>
        <end position="223"/>
    </location>
</feature>
<dbReference type="GO" id="GO:0009252">
    <property type="term" value="P:peptidoglycan biosynthetic process"/>
    <property type="evidence" value="ECO:0007669"/>
    <property type="project" value="UniProtKB-UniRule"/>
</dbReference>
<keyword evidence="8" id="KW-1185">Reference proteome</keyword>
<evidence type="ECO:0000313" key="8">
    <source>
        <dbReference type="Proteomes" id="UP000000788"/>
    </source>
</evidence>
<dbReference type="HOGENOM" id="CLU_029243_2_2_3"/>
<feature type="transmembrane region" description="Helical" evidence="6">
    <location>
        <begin position="59"/>
        <end position="78"/>
    </location>
</feature>
<evidence type="ECO:0000256" key="6">
    <source>
        <dbReference type="HAMAP-Rule" id="MF_02079"/>
    </source>
</evidence>
<dbReference type="GO" id="GO:0071555">
    <property type="term" value="P:cell wall organization"/>
    <property type="evidence" value="ECO:0007669"/>
    <property type="project" value="UniProtKB-KW"/>
</dbReference>
<dbReference type="GO" id="GO:0032153">
    <property type="term" value="C:cell division site"/>
    <property type="evidence" value="ECO:0007669"/>
    <property type="project" value="TreeGrafter"/>
</dbReference>
<dbReference type="NCBIfam" id="TIGR02210">
    <property type="entry name" value="rodA_shape"/>
    <property type="match status" value="1"/>
</dbReference>
<dbReference type="KEGG" id="pmj:P9211_17001"/>
<protein>
    <recommendedName>
        <fullName evidence="6">Peptidoglycan glycosyltransferase RodA</fullName>
        <shortName evidence="6">PGT</shortName>
        <ecNumber evidence="6">2.4.99.28</ecNumber>
    </recommendedName>
    <alternativeName>
        <fullName evidence="6">Cell elongation protein RodA</fullName>
    </alternativeName>
    <alternativeName>
        <fullName evidence="6">Cell wall polymerase</fullName>
    </alternativeName>
    <alternativeName>
        <fullName evidence="6">Peptidoglycan polymerase</fullName>
        <shortName evidence="6">PG polymerase</shortName>
    </alternativeName>
</protein>
<name>A9BCR9_PROM4</name>